<dbReference type="KEGG" id="slom:PXH66_06555"/>
<protein>
    <submittedName>
        <fullName evidence="2">GyrI-like domain-containing protein</fullName>
    </submittedName>
</protein>
<dbReference type="InterPro" id="IPR029442">
    <property type="entry name" value="GyrI-like"/>
</dbReference>
<name>A0AAF0I3V5_9BACT</name>
<accession>A0AAF0I3V5</accession>
<sequence length="202" mass="22416">MPTPGKIDLFKSLKSEYASPRTPKLVPTTPGLYLAFNGSGRPGGDRFGDGIGALYAVGYTLKFRRKLGPGPDYAVGKLECIWKHLPAERDSDGWRWQLLMRVPDFITAAELDETIAVLIEKKKPATVREVQRVEIDEGLVVQMLHVGPYEDEPSTFAAMARYATAEGYASDGDPHEIYLSDPRRVEPARLKTILRQPVSKTA</sequence>
<feature type="domain" description="GyrI-like small molecule binding" evidence="1">
    <location>
        <begin position="116"/>
        <end position="194"/>
    </location>
</feature>
<dbReference type="Gene3D" id="3.20.80.10">
    <property type="entry name" value="Regulatory factor, effector binding domain"/>
    <property type="match status" value="1"/>
</dbReference>
<dbReference type="SUPFAM" id="SSF55136">
    <property type="entry name" value="Probable bacterial effector-binding domain"/>
    <property type="match status" value="1"/>
</dbReference>
<dbReference type="AlphaFoldDB" id="A0AAF0I3V5"/>
<proteinExistence type="predicted"/>
<reference evidence="2" key="1">
    <citation type="submission" date="2023-03" db="EMBL/GenBank/DDBJ databases">
        <title>Lomoglobus Profundus gen. nov., sp. nov., a novel member of the phylum Verrucomicrobia, isolated from deep-marine sediment of South China Sea.</title>
        <authorList>
            <person name="Ahmad T."/>
            <person name="Ishaq S.E."/>
            <person name="Wang F."/>
        </authorList>
    </citation>
    <scope>NUCLEOTIDE SEQUENCE</scope>
    <source>
        <strain evidence="2">LMO-M01</strain>
    </source>
</reference>
<dbReference type="RefSeq" id="WP_330929046.1">
    <property type="nucleotide sequence ID" value="NZ_CP119075.1"/>
</dbReference>
<dbReference type="InterPro" id="IPR011256">
    <property type="entry name" value="Reg_factor_effector_dom_sf"/>
</dbReference>
<dbReference type="EMBL" id="CP119075">
    <property type="protein sequence ID" value="WED66508.1"/>
    <property type="molecule type" value="Genomic_DNA"/>
</dbReference>
<organism evidence="2 3">
    <name type="scientific">Synoicihabitans lomoniglobus</name>
    <dbReference type="NCBI Taxonomy" id="2909285"/>
    <lineage>
        <taxon>Bacteria</taxon>
        <taxon>Pseudomonadati</taxon>
        <taxon>Verrucomicrobiota</taxon>
        <taxon>Opitutia</taxon>
        <taxon>Opitutales</taxon>
        <taxon>Opitutaceae</taxon>
        <taxon>Synoicihabitans</taxon>
    </lineage>
</organism>
<dbReference type="Proteomes" id="UP001218638">
    <property type="component" value="Chromosome"/>
</dbReference>
<evidence type="ECO:0000259" key="1">
    <source>
        <dbReference type="Pfam" id="PF06445"/>
    </source>
</evidence>
<dbReference type="Pfam" id="PF06445">
    <property type="entry name" value="GyrI-like"/>
    <property type="match status" value="1"/>
</dbReference>
<keyword evidence="3" id="KW-1185">Reference proteome</keyword>
<evidence type="ECO:0000313" key="3">
    <source>
        <dbReference type="Proteomes" id="UP001218638"/>
    </source>
</evidence>
<gene>
    <name evidence="2" type="ORF">PXH66_06555</name>
</gene>
<evidence type="ECO:0000313" key="2">
    <source>
        <dbReference type="EMBL" id="WED66508.1"/>
    </source>
</evidence>